<feature type="compositionally biased region" description="Low complexity" evidence="1">
    <location>
        <begin position="253"/>
        <end position="267"/>
    </location>
</feature>
<organism evidence="2 3">
    <name type="scientific">Elasticomyces elasticus</name>
    <dbReference type="NCBI Taxonomy" id="574655"/>
    <lineage>
        <taxon>Eukaryota</taxon>
        <taxon>Fungi</taxon>
        <taxon>Dikarya</taxon>
        <taxon>Ascomycota</taxon>
        <taxon>Pezizomycotina</taxon>
        <taxon>Dothideomycetes</taxon>
        <taxon>Dothideomycetidae</taxon>
        <taxon>Mycosphaerellales</taxon>
        <taxon>Teratosphaeriaceae</taxon>
        <taxon>Elasticomyces</taxon>
    </lineage>
</organism>
<evidence type="ECO:0008006" key="4">
    <source>
        <dbReference type="Google" id="ProtNLM"/>
    </source>
</evidence>
<evidence type="ECO:0000313" key="2">
    <source>
        <dbReference type="EMBL" id="KAK5699910.1"/>
    </source>
</evidence>
<protein>
    <recommendedName>
        <fullName evidence="4">Nucleoporin AMO1</fullName>
    </recommendedName>
</protein>
<feature type="region of interest" description="Disordered" evidence="1">
    <location>
        <begin position="234"/>
        <end position="430"/>
    </location>
</feature>
<proteinExistence type="predicted"/>
<feature type="region of interest" description="Disordered" evidence="1">
    <location>
        <begin position="484"/>
        <end position="520"/>
    </location>
</feature>
<reference evidence="2" key="1">
    <citation type="submission" date="2023-08" db="EMBL/GenBank/DDBJ databases">
        <title>Black Yeasts Isolated from many extreme environments.</title>
        <authorList>
            <person name="Coleine C."/>
            <person name="Stajich J.E."/>
            <person name="Selbmann L."/>
        </authorList>
    </citation>
    <scope>NUCLEOTIDE SEQUENCE</scope>
    <source>
        <strain evidence="2">CCFEE 5810</strain>
    </source>
</reference>
<feature type="compositionally biased region" description="Basic and acidic residues" evidence="1">
    <location>
        <begin position="498"/>
        <end position="509"/>
    </location>
</feature>
<dbReference type="Proteomes" id="UP001310594">
    <property type="component" value="Unassembled WGS sequence"/>
</dbReference>
<feature type="compositionally biased region" description="Polar residues" evidence="1">
    <location>
        <begin position="372"/>
        <end position="382"/>
    </location>
</feature>
<feature type="compositionally biased region" description="Low complexity" evidence="1">
    <location>
        <begin position="160"/>
        <end position="183"/>
    </location>
</feature>
<accession>A0AAN7VRK4</accession>
<feature type="compositionally biased region" description="Polar residues" evidence="1">
    <location>
        <begin position="294"/>
        <end position="318"/>
    </location>
</feature>
<feature type="compositionally biased region" description="Polar residues" evidence="1">
    <location>
        <begin position="407"/>
        <end position="424"/>
    </location>
</feature>
<evidence type="ECO:0000313" key="3">
    <source>
        <dbReference type="Proteomes" id="UP001310594"/>
    </source>
</evidence>
<sequence>MTSINSSTMAYNKLWTRTDRNADRPGDRDRNQKLPFHLDKDAIIADLDAGPKGEKPEWILSSYGPGRDAPRQLLEGLLEQSPQEMRVMCYLAASENKLQDYIQHEEGLKAQAQQQAQTILSDLDSALKYVIDGEHVHPNRLDMVVKDSGKPASTTGGFGQPSQPSGGFGQPSQPSGSFGKPSSTSGGFAQPSSVGGSTSAFGGLPGLGQKPSPFGAPTQPAAMSGFVQAAKPAFGQPSQATSGPTFGAPSQPAAAGNAFGAASAMNAPKPSFGQPSQPAFRQSAFGQAPKSTFGAPSQPTGTSPFASSQPAQAQSNPFAANAGQASPFAQAAQSGPTVSPFAPPNVANGQVNGFGAPSGPAAANPFAAKPATSTFGAPSQPNGGSGGFGQPSAPTNGFGAAAPARTESISMFSPVQPSPTTNGASAFGGFGTPAANGNAAAPAVQANGTIVPGIQGTVSYTTRGPDGKSLSAWKGQPVTYAREQTPWAPYFTNGQTGKQERVWHPDGAPDRPNPSAEAEPEIYVGDLGAVLKEVYDYVNQKEEFKDLVPEVPPKREWVRWDL</sequence>
<feature type="compositionally biased region" description="Polar residues" evidence="1">
    <location>
        <begin position="184"/>
        <end position="200"/>
    </location>
</feature>
<dbReference type="CDD" id="cd23954">
    <property type="entry name" value="AMO1_CTD"/>
    <property type="match status" value="1"/>
</dbReference>
<dbReference type="GO" id="GO:0005634">
    <property type="term" value="C:nucleus"/>
    <property type="evidence" value="ECO:0007669"/>
    <property type="project" value="TreeGrafter"/>
</dbReference>
<dbReference type="PANTHER" id="PTHR21099">
    <property type="entry name" value="RAD201"/>
    <property type="match status" value="1"/>
</dbReference>
<feature type="compositionally biased region" description="Low complexity" evidence="1">
    <location>
        <begin position="353"/>
        <end position="371"/>
    </location>
</feature>
<dbReference type="EMBL" id="JAVRQU010000008">
    <property type="protein sequence ID" value="KAK5699910.1"/>
    <property type="molecule type" value="Genomic_DNA"/>
</dbReference>
<feature type="region of interest" description="Disordered" evidence="1">
    <location>
        <begin position="145"/>
        <end position="220"/>
    </location>
</feature>
<gene>
    <name evidence="2" type="ORF">LTR97_006044</name>
</gene>
<evidence type="ECO:0000256" key="1">
    <source>
        <dbReference type="SAM" id="MobiDB-lite"/>
    </source>
</evidence>
<dbReference type="AlphaFoldDB" id="A0AAN7VRK4"/>
<dbReference type="PANTHER" id="PTHR21099:SF2">
    <property type="entry name" value="SI:CH211-113E8.11"/>
    <property type="match status" value="1"/>
</dbReference>
<comment type="caution">
    <text evidence="2">The sequence shown here is derived from an EMBL/GenBank/DDBJ whole genome shotgun (WGS) entry which is preliminary data.</text>
</comment>
<name>A0AAN7VRK4_9PEZI</name>